<proteinExistence type="predicted"/>
<feature type="region of interest" description="Disordered" evidence="2">
    <location>
        <begin position="229"/>
        <end position="272"/>
    </location>
</feature>
<evidence type="ECO:0000256" key="2">
    <source>
        <dbReference type="SAM" id="MobiDB-lite"/>
    </source>
</evidence>
<dbReference type="InterPro" id="IPR024593">
    <property type="entry name" value="DUF3444"/>
</dbReference>
<dbReference type="InterPro" id="IPR056988">
    <property type="entry name" value="Zn_ribbon_pln"/>
</dbReference>
<feature type="compositionally biased region" description="Polar residues" evidence="2">
    <location>
        <begin position="375"/>
        <end position="403"/>
    </location>
</feature>
<sequence length="774" mass="86332">MECNRDEAIRAKEIAERKVNEKDYAGAKKFALKAHNLFPTLEGINQMIATLDVYLASETNVNGEKDLYAVLCVNSLADEETVKKQYRKLALLLHPDKNKSAGAEGAFQLVSEAWSVLSDRTKKLLYDQKISLKKLQQKSSQPNKTTSAPKTSTNGFYQFANGPTAKVWPQQGIPQRPPPATSPTCHPQPPTFWTSCAGCCMQYEYHRMYLNKSLLCPKCRKPFQAKELPAPPSIPHPPKASSQQSNLSNKYKNPNRSSTAPPSMGATGFQHGVNANSFSESKVQWSPFSGAATAAGVNNSSAAVAQAANVVQKAYEKAKRQREEVQAAARREEALRRKFSVSKGNADTCANSNIGPTADKAVNLTRDIRDDGRSNCGQNHNSQSVGTYRNSNEGENESVSGDSFKSKLNLRQMVFNREFAQADIRSLLIEKAKRGIRKKIGELKSVEASKVIKKNTEKKKQNPKCDIKESKKFSEEIPKGIIIEESLEKEVTGSSGHNRVGLHKELMVNDSTDDSDKEDNQPVSIDVPDADFHVFDNDRTEKTFGGDQIWATYDDDDGMPRYYALIQKVISTKPFKVRMSFLTSKSNAEFAQLEWVSSGFTKSCGDFRVGRYEVCDSINIFSHRVKWEKGFRGVIKILPKKGDTWALYKNWSPRWDEHTPDEVIHKYDMVEILEDYNEDQGVLVVPLVKLAGFKTVFQRHMDPSQVKQIPKHEIFCLSHQVPCHILTGDEASNAPKGCVELDPAATPLELLQVATDSNNEELINDAKQKPGSLS</sequence>
<organism evidence="4 5">
    <name type="scientific">Vanilla planifolia</name>
    <name type="common">Vanilla</name>
    <dbReference type="NCBI Taxonomy" id="51239"/>
    <lineage>
        <taxon>Eukaryota</taxon>
        <taxon>Viridiplantae</taxon>
        <taxon>Streptophyta</taxon>
        <taxon>Embryophyta</taxon>
        <taxon>Tracheophyta</taxon>
        <taxon>Spermatophyta</taxon>
        <taxon>Magnoliopsida</taxon>
        <taxon>Liliopsida</taxon>
        <taxon>Asparagales</taxon>
        <taxon>Orchidaceae</taxon>
        <taxon>Vanilloideae</taxon>
        <taxon>Vanilleae</taxon>
        <taxon>Vanilla</taxon>
    </lineage>
</organism>
<gene>
    <name evidence="4" type="ORF">HPP92_003194</name>
</gene>
<dbReference type="InterPro" id="IPR036869">
    <property type="entry name" value="J_dom_sf"/>
</dbReference>
<name>A0A835VIN6_VANPL</name>
<keyword evidence="5" id="KW-1185">Reference proteome</keyword>
<dbReference type="PRINTS" id="PR00625">
    <property type="entry name" value="JDOMAIN"/>
</dbReference>
<feature type="compositionally biased region" description="Polar residues" evidence="2">
    <location>
        <begin position="142"/>
        <end position="156"/>
    </location>
</feature>
<dbReference type="GO" id="GO:0005783">
    <property type="term" value="C:endoplasmic reticulum"/>
    <property type="evidence" value="ECO:0007669"/>
    <property type="project" value="UniProtKB-ARBA"/>
</dbReference>
<protein>
    <recommendedName>
        <fullName evidence="3">J domain-containing protein</fullName>
    </recommendedName>
</protein>
<keyword evidence="1" id="KW-0175">Coiled coil</keyword>
<reference evidence="4 5" key="1">
    <citation type="journal article" date="2020" name="Nat. Food">
        <title>A phased Vanilla planifolia genome enables genetic improvement of flavour and production.</title>
        <authorList>
            <person name="Hasing T."/>
            <person name="Tang H."/>
            <person name="Brym M."/>
            <person name="Khazi F."/>
            <person name="Huang T."/>
            <person name="Chambers A.H."/>
        </authorList>
    </citation>
    <scope>NUCLEOTIDE SEQUENCE [LARGE SCALE GENOMIC DNA]</scope>
    <source>
        <tissue evidence="4">Leaf</tissue>
    </source>
</reference>
<dbReference type="SUPFAM" id="SSF46565">
    <property type="entry name" value="Chaperone J-domain"/>
    <property type="match status" value="1"/>
</dbReference>
<comment type="caution">
    <text evidence="4">The sequence shown here is derived from an EMBL/GenBank/DDBJ whole genome shotgun (WGS) entry which is preliminary data.</text>
</comment>
<feature type="region of interest" description="Disordered" evidence="2">
    <location>
        <begin position="136"/>
        <end position="156"/>
    </location>
</feature>
<dbReference type="PANTHER" id="PTHR44137">
    <property type="entry name" value="BNAC03G44070D PROTEIN"/>
    <property type="match status" value="1"/>
</dbReference>
<dbReference type="PROSITE" id="PS00636">
    <property type="entry name" value="DNAJ_1"/>
    <property type="match status" value="1"/>
</dbReference>
<dbReference type="Gene3D" id="1.10.287.110">
    <property type="entry name" value="DnaJ domain"/>
    <property type="match status" value="1"/>
</dbReference>
<dbReference type="AlphaFoldDB" id="A0A835VIN6"/>
<feature type="region of interest" description="Disordered" evidence="2">
    <location>
        <begin position="167"/>
        <end position="186"/>
    </location>
</feature>
<dbReference type="Proteomes" id="UP000636800">
    <property type="component" value="Chromosome 1"/>
</dbReference>
<evidence type="ECO:0000313" key="4">
    <source>
        <dbReference type="EMBL" id="KAG0498503.1"/>
    </source>
</evidence>
<feature type="compositionally biased region" description="Polar residues" evidence="2">
    <location>
        <begin position="243"/>
        <end position="261"/>
    </location>
</feature>
<feature type="compositionally biased region" description="Pro residues" evidence="2">
    <location>
        <begin position="175"/>
        <end position="186"/>
    </location>
</feature>
<dbReference type="CDD" id="cd06257">
    <property type="entry name" value="DnaJ"/>
    <property type="match status" value="1"/>
</dbReference>
<dbReference type="Pfam" id="PF23551">
    <property type="entry name" value="Zn_ribbon_20"/>
    <property type="match status" value="1"/>
</dbReference>
<dbReference type="PROSITE" id="PS50076">
    <property type="entry name" value="DNAJ_2"/>
    <property type="match status" value="1"/>
</dbReference>
<feature type="coiled-coil region" evidence="1">
    <location>
        <begin position="304"/>
        <end position="338"/>
    </location>
</feature>
<dbReference type="InterPro" id="IPR018253">
    <property type="entry name" value="DnaJ_domain_CS"/>
</dbReference>
<dbReference type="EMBL" id="JADCNL010000001">
    <property type="protein sequence ID" value="KAG0498503.1"/>
    <property type="molecule type" value="Genomic_DNA"/>
</dbReference>
<dbReference type="Pfam" id="PF00226">
    <property type="entry name" value="DnaJ"/>
    <property type="match status" value="1"/>
</dbReference>
<evidence type="ECO:0000313" key="5">
    <source>
        <dbReference type="Proteomes" id="UP000636800"/>
    </source>
</evidence>
<dbReference type="SMART" id="SM00271">
    <property type="entry name" value="DnaJ"/>
    <property type="match status" value="1"/>
</dbReference>
<feature type="compositionally biased region" description="Pro residues" evidence="2">
    <location>
        <begin position="229"/>
        <end position="238"/>
    </location>
</feature>
<evidence type="ECO:0000256" key="1">
    <source>
        <dbReference type="SAM" id="Coils"/>
    </source>
</evidence>
<evidence type="ECO:0000259" key="3">
    <source>
        <dbReference type="PROSITE" id="PS50076"/>
    </source>
</evidence>
<accession>A0A835VIN6</accession>
<dbReference type="OrthoDB" id="73919at2759"/>
<feature type="region of interest" description="Disordered" evidence="2">
    <location>
        <begin position="370"/>
        <end position="403"/>
    </location>
</feature>
<dbReference type="Pfam" id="PF11926">
    <property type="entry name" value="DUF3444"/>
    <property type="match status" value="1"/>
</dbReference>
<feature type="domain" description="J" evidence="3">
    <location>
        <begin position="66"/>
        <end position="130"/>
    </location>
</feature>
<dbReference type="InterPro" id="IPR001623">
    <property type="entry name" value="DnaJ_domain"/>
</dbReference>
<dbReference type="PANTHER" id="PTHR44137:SF32">
    <property type="entry name" value="DNAJ HEAT SHOCK AMINO-TERMINAL DOMAIN PROTEIN"/>
    <property type="match status" value="1"/>
</dbReference>